<dbReference type="GO" id="GO:0006508">
    <property type="term" value="P:proteolysis"/>
    <property type="evidence" value="ECO:0007669"/>
    <property type="project" value="InterPro"/>
</dbReference>
<evidence type="ECO:0000313" key="5">
    <source>
        <dbReference type="Proteomes" id="UP000538666"/>
    </source>
</evidence>
<gene>
    <name evidence="4" type="ORF">HNQ77_000453</name>
</gene>
<dbReference type="Proteomes" id="UP000538666">
    <property type="component" value="Unassembled WGS sequence"/>
</dbReference>
<name>A0A841JQ13_9BACT</name>
<evidence type="ECO:0000259" key="3">
    <source>
        <dbReference type="Pfam" id="PF00246"/>
    </source>
</evidence>
<keyword evidence="2" id="KW-0732">Signal</keyword>
<dbReference type="OrthoDB" id="9758209at2"/>
<reference evidence="4 5" key="1">
    <citation type="submission" date="2020-08" db="EMBL/GenBank/DDBJ databases">
        <title>Genomic Encyclopedia of Type Strains, Phase IV (KMG-IV): sequencing the most valuable type-strain genomes for metagenomic binning, comparative biology and taxonomic classification.</title>
        <authorList>
            <person name="Goeker M."/>
        </authorList>
    </citation>
    <scope>NUCLEOTIDE SEQUENCE [LARGE SCALE GENOMIC DNA]</scope>
    <source>
        <strain evidence="4 5">DSM 103733</strain>
    </source>
</reference>
<feature type="domain" description="Peptidase M14" evidence="3">
    <location>
        <begin position="93"/>
        <end position="222"/>
    </location>
</feature>
<dbReference type="InterPro" id="IPR000834">
    <property type="entry name" value="Peptidase_M14"/>
</dbReference>
<proteinExistence type="predicted"/>
<sequence length="1018" mass="112397">MSRLRYLLPAVLPFAFAGAIFAQTNIASELKPDTRQPIDQSYTAKIKQYTTEPYFNSPLTDYLPASKTVPAPDKVLGDVSGAPGVLPYAEDVYKYFRLLEKSTPRVKVFSIGHSEEGREMIAAAIADESLLAKLDENSARLAKLADPRLINMDDAKAAELVKQSYPVYYITGTIHSTETGAPTALMELAYRLAVDNSPYIQYIRSHMVVLITPVVEVDGRDRMVDIYKWHLAHPGQQWPHLAYWGHYVAHDNNRDAMAMTLNLTNNVLNTNLKFHAQVLHDLHESVPFLYDNTVGDGPYNAWVDPLLNGEWQMLGWNNIQSMTAFGMPGVFTHGDFDTWSPGYLMFLAAMHNGISRLYETFGNGGADTEKRILSPEEYARTWYKPNPPLPVVTWSQRNNNNYEQTALLSTISFFAQNGQQFLENYYTKSKRSILKPTNAGPAAYVLDEPMSSRQAELLRALERQHVEISRLTASATYTPPAPKAKDDKDDKSDKSDDNSAEKKEDKKDEKKQESKPITFPAGSYIIRMDQPYSRIADALLDRQYWAPNDPQKTPYDDTGWSFGDLFHVKVVRVTDPAILKASMASIEPVKDFEADFGKSTGTGSVAAVNNGAEVSLLGLRYTLKDASISVADASFDAEGYHFAAGSLLIENADASKLQSALHDAGLEAVSLAAMPSVAHHDAPAPRIAFMHTWLGTQTEGWWREAFDHEKVPYDYISTQTVAKIDDLRAKYDVIIFAPVGRASAQQIIDGMPMYGNPLPWEKTDLTPNLGRIDSTPDMRPGLTWAGVEHLHDFVSKGGLFITSEDTAQFAIDMGFAPGVSVAPRGSVRVVGSILNAVFVDKSSPVANGYDTLVNKDLGVYSADGMAFTVSNTTVGGGRRRLGPGIERPTGRGGPEEEDAPQDRAFVAPEPTPHPKPWEAMPLNEEQARNNVFLIPEQYRPQVILRFGSGKQFLLSGLLDGGSAIEEKPIVIDAHLGEGNVLLFATNPVYRGETLGTYALVFNAIQNFDRLAKPAPATK</sequence>
<accession>A0A841JQ13</accession>
<dbReference type="AlphaFoldDB" id="A0A841JQ13"/>
<feature type="region of interest" description="Disordered" evidence="1">
    <location>
        <begin position="876"/>
        <end position="904"/>
    </location>
</feature>
<keyword evidence="5" id="KW-1185">Reference proteome</keyword>
<feature type="compositionally biased region" description="Basic and acidic residues" evidence="1">
    <location>
        <begin position="483"/>
        <end position="514"/>
    </location>
</feature>
<dbReference type="GO" id="GO:0004181">
    <property type="term" value="F:metallocarboxypeptidase activity"/>
    <property type="evidence" value="ECO:0007669"/>
    <property type="project" value="InterPro"/>
</dbReference>
<dbReference type="SUPFAM" id="SSF53187">
    <property type="entry name" value="Zn-dependent exopeptidases"/>
    <property type="match status" value="1"/>
</dbReference>
<organism evidence="4 5">
    <name type="scientific">Silvibacterium bohemicum</name>
    <dbReference type="NCBI Taxonomy" id="1577686"/>
    <lineage>
        <taxon>Bacteria</taxon>
        <taxon>Pseudomonadati</taxon>
        <taxon>Acidobacteriota</taxon>
        <taxon>Terriglobia</taxon>
        <taxon>Terriglobales</taxon>
        <taxon>Acidobacteriaceae</taxon>
        <taxon>Silvibacterium</taxon>
    </lineage>
</organism>
<comment type="caution">
    <text evidence="4">The sequence shown here is derived from an EMBL/GenBank/DDBJ whole genome shotgun (WGS) entry which is preliminary data.</text>
</comment>
<dbReference type="Pfam" id="PF00246">
    <property type="entry name" value="Peptidase_M14"/>
    <property type="match status" value="1"/>
</dbReference>
<feature type="region of interest" description="Disordered" evidence="1">
    <location>
        <begin position="471"/>
        <end position="514"/>
    </location>
</feature>
<dbReference type="GO" id="GO:0008270">
    <property type="term" value="F:zinc ion binding"/>
    <property type="evidence" value="ECO:0007669"/>
    <property type="project" value="InterPro"/>
</dbReference>
<evidence type="ECO:0000256" key="2">
    <source>
        <dbReference type="SAM" id="SignalP"/>
    </source>
</evidence>
<protein>
    <recommendedName>
        <fullName evidence="3">Peptidase M14 domain-containing protein</fullName>
    </recommendedName>
</protein>
<evidence type="ECO:0000313" key="4">
    <source>
        <dbReference type="EMBL" id="MBB6142515.1"/>
    </source>
</evidence>
<dbReference type="Gene3D" id="3.40.630.10">
    <property type="entry name" value="Zn peptidases"/>
    <property type="match status" value="1"/>
</dbReference>
<dbReference type="EMBL" id="JACHEK010000001">
    <property type="protein sequence ID" value="MBB6142515.1"/>
    <property type="molecule type" value="Genomic_DNA"/>
</dbReference>
<dbReference type="RefSeq" id="WP_050057732.1">
    <property type="nucleotide sequence ID" value="NZ_JACHEK010000001.1"/>
</dbReference>
<evidence type="ECO:0000256" key="1">
    <source>
        <dbReference type="SAM" id="MobiDB-lite"/>
    </source>
</evidence>
<feature type="chain" id="PRO_5032896714" description="Peptidase M14 domain-containing protein" evidence="2">
    <location>
        <begin position="23"/>
        <end position="1018"/>
    </location>
</feature>
<feature type="signal peptide" evidence="2">
    <location>
        <begin position="1"/>
        <end position="22"/>
    </location>
</feature>